<dbReference type="PANTHER" id="PTHR33908:SF11">
    <property type="entry name" value="MEMBRANE PROTEIN"/>
    <property type="match status" value="1"/>
</dbReference>
<feature type="transmembrane region" description="Helical" evidence="8">
    <location>
        <begin position="107"/>
        <end position="130"/>
    </location>
</feature>
<feature type="domain" description="Glycosyltransferase RgtA/B/C/D-like" evidence="9">
    <location>
        <begin position="72"/>
        <end position="222"/>
    </location>
</feature>
<evidence type="ECO:0000256" key="4">
    <source>
        <dbReference type="ARBA" id="ARBA00022679"/>
    </source>
</evidence>
<feature type="transmembrane region" description="Helical" evidence="8">
    <location>
        <begin position="136"/>
        <end position="162"/>
    </location>
</feature>
<dbReference type="Pfam" id="PF13231">
    <property type="entry name" value="PMT_2"/>
    <property type="match status" value="1"/>
</dbReference>
<keyword evidence="4" id="KW-0808">Transferase</keyword>
<accession>A0A2M8KXE7</accession>
<dbReference type="EMBL" id="PFEF01000005">
    <property type="protein sequence ID" value="PJE64599.1"/>
    <property type="molecule type" value="Genomic_DNA"/>
</dbReference>
<dbReference type="GO" id="GO:0009103">
    <property type="term" value="P:lipopolysaccharide biosynthetic process"/>
    <property type="evidence" value="ECO:0007669"/>
    <property type="project" value="UniProtKB-ARBA"/>
</dbReference>
<dbReference type="PANTHER" id="PTHR33908">
    <property type="entry name" value="MANNOSYLTRANSFERASE YKCB-RELATED"/>
    <property type="match status" value="1"/>
</dbReference>
<evidence type="ECO:0000256" key="6">
    <source>
        <dbReference type="ARBA" id="ARBA00022989"/>
    </source>
</evidence>
<feature type="transmembrane region" description="Helical" evidence="8">
    <location>
        <begin position="423"/>
        <end position="439"/>
    </location>
</feature>
<evidence type="ECO:0000256" key="3">
    <source>
        <dbReference type="ARBA" id="ARBA00022676"/>
    </source>
</evidence>
<name>A0A2M8KXE7_9BACT</name>
<keyword evidence="7 8" id="KW-0472">Membrane</keyword>
<reference evidence="11" key="1">
    <citation type="submission" date="2017-09" db="EMBL/GenBank/DDBJ databases">
        <title>Depth-based differentiation of microbial function through sediment-hosted aquifers and enrichment of novel symbionts in the deep terrestrial subsurface.</title>
        <authorList>
            <person name="Probst A.J."/>
            <person name="Ladd B."/>
            <person name="Jarett J.K."/>
            <person name="Geller-Mcgrath D.E."/>
            <person name="Sieber C.M.K."/>
            <person name="Emerson J.B."/>
            <person name="Anantharaman K."/>
            <person name="Thomas B.C."/>
            <person name="Malmstrom R."/>
            <person name="Stieglmeier M."/>
            <person name="Klingl A."/>
            <person name="Woyke T."/>
            <person name="Ryan C.M."/>
            <person name="Banfield J.F."/>
        </authorList>
    </citation>
    <scope>NUCLEOTIDE SEQUENCE [LARGE SCALE GENOMIC DNA]</scope>
</reference>
<feature type="transmembrane region" description="Helical" evidence="8">
    <location>
        <begin position="12"/>
        <end position="32"/>
    </location>
</feature>
<evidence type="ECO:0000259" key="9">
    <source>
        <dbReference type="Pfam" id="PF13231"/>
    </source>
</evidence>
<evidence type="ECO:0000256" key="1">
    <source>
        <dbReference type="ARBA" id="ARBA00004651"/>
    </source>
</evidence>
<feature type="transmembrane region" description="Helical" evidence="8">
    <location>
        <begin position="286"/>
        <end position="309"/>
    </location>
</feature>
<comment type="subcellular location">
    <subcellularLocation>
        <location evidence="1">Cell membrane</location>
        <topology evidence="1">Multi-pass membrane protein</topology>
    </subcellularLocation>
</comment>
<feature type="transmembrane region" description="Helical" evidence="8">
    <location>
        <begin position="204"/>
        <end position="224"/>
    </location>
</feature>
<evidence type="ECO:0000256" key="7">
    <source>
        <dbReference type="ARBA" id="ARBA00023136"/>
    </source>
</evidence>
<protein>
    <recommendedName>
        <fullName evidence="9">Glycosyltransferase RgtA/B/C/D-like domain-containing protein</fullName>
    </recommendedName>
</protein>
<evidence type="ECO:0000256" key="8">
    <source>
        <dbReference type="SAM" id="Phobius"/>
    </source>
</evidence>
<keyword evidence="5 8" id="KW-0812">Transmembrane</keyword>
<sequence length="449" mass="50283">MQKLFQSPLRLFIIILSLKILFVVGVVFFFGADRLLWGDAHLYIDIGNNIFSGNGFSSTSSDGTFYPNILRTPIYPAIIGFFSTFFTHGLIIVALVQAVIASAAAILIYLIGRFFLSPGFALLPALLFSFEPLLSVLHVLILPGTLHLFFILAFTYFFLCFLEGNKWQYIIFASVALGISVLVKPISVYLFVVPVGIMLFYKKAWKQSFIFLGLFFLLLSPWIVRYHAVTGSFGVSANDSNNICGWGLGGVLAMEHRIDSSNWAEIWGTENYSSVSARCTSNSEAVYLFLTEYPTAFIKTMALAAFSLLTNEGYTVLFEKPSDEQIKIHHNYLTPAVLTNTDWQQKVMAAWQEFSWAEKTIIIAGKIFWMVILIAAILGVFFLLKNRTTRMTGLLFFLMVGYFVGTIVVSTAFGVSARLRHPIDPYLLMLASYGIYYGAGREKSQNNSI</sequence>
<dbReference type="Proteomes" id="UP000229098">
    <property type="component" value="Unassembled WGS sequence"/>
</dbReference>
<feature type="transmembrane region" description="Helical" evidence="8">
    <location>
        <begin position="169"/>
        <end position="192"/>
    </location>
</feature>
<evidence type="ECO:0000313" key="11">
    <source>
        <dbReference type="Proteomes" id="UP000229098"/>
    </source>
</evidence>
<dbReference type="InterPro" id="IPR038731">
    <property type="entry name" value="RgtA/B/C-like"/>
</dbReference>
<gene>
    <name evidence="10" type="ORF">COU90_02045</name>
</gene>
<keyword evidence="2" id="KW-1003">Cell membrane</keyword>
<feature type="transmembrane region" description="Helical" evidence="8">
    <location>
        <begin position="74"/>
        <end position="100"/>
    </location>
</feature>
<evidence type="ECO:0000256" key="2">
    <source>
        <dbReference type="ARBA" id="ARBA00022475"/>
    </source>
</evidence>
<evidence type="ECO:0000256" key="5">
    <source>
        <dbReference type="ARBA" id="ARBA00022692"/>
    </source>
</evidence>
<keyword evidence="3" id="KW-0328">Glycosyltransferase</keyword>
<dbReference type="InterPro" id="IPR050297">
    <property type="entry name" value="LipidA_mod_glycosyltrf_83"/>
</dbReference>
<feature type="transmembrane region" description="Helical" evidence="8">
    <location>
        <begin position="361"/>
        <end position="384"/>
    </location>
</feature>
<keyword evidence="6 8" id="KW-1133">Transmembrane helix</keyword>
<organism evidence="10 11">
    <name type="scientific">Candidatus Ryanbacteria bacterium CG10_big_fil_rev_8_21_14_0_10_43_42</name>
    <dbReference type="NCBI Taxonomy" id="1974864"/>
    <lineage>
        <taxon>Bacteria</taxon>
        <taxon>Candidatus Ryaniibacteriota</taxon>
    </lineage>
</organism>
<feature type="transmembrane region" description="Helical" evidence="8">
    <location>
        <begin position="396"/>
        <end position="417"/>
    </location>
</feature>
<dbReference type="GO" id="GO:0005886">
    <property type="term" value="C:plasma membrane"/>
    <property type="evidence" value="ECO:0007669"/>
    <property type="project" value="UniProtKB-SubCell"/>
</dbReference>
<evidence type="ECO:0000313" key="10">
    <source>
        <dbReference type="EMBL" id="PJE64599.1"/>
    </source>
</evidence>
<comment type="caution">
    <text evidence="10">The sequence shown here is derived from an EMBL/GenBank/DDBJ whole genome shotgun (WGS) entry which is preliminary data.</text>
</comment>
<dbReference type="AlphaFoldDB" id="A0A2M8KXE7"/>
<proteinExistence type="predicted"/>
<dbReference type="GO" id="GO:0016763">
    <property type="term" value="F:pentosyltransferase activity"/>
    <property type="evidence" value="ECO:0007669"/>
    <property type="project" value="TreeGrafter"/>
</dbReference>